<name>A0A8H3VY95_9PEZI</name>
<dbReference type="Proteomes" id="UP000434172">
    <property type="component" value="Unassembled WGS sequence"/>
</dbReference>
<dbReference type="InterPro" id="IPR032675">
    <property type="entry name" value="LRR_dom_sf"/>
</dbReference>
<sequence length="407" mass="47411">MARFTDLPSELVVQVAFSLRRKDIVNFMLTSKRMHAEAIPALWSDVRFQRLVDIRQDSDLEKATTFLKRLTMTRHEVPRRAFPQHFARFLRCTFPQLRCLHNVVISVEYFDRQLLGIIHKERITELGIIGWDRALPDRERDITDFLDEFINLESLTLSFSWNREPYFTREGGLGWPRLRNAVLRWESCGIPIGLQQTLSRSKELQNAAVHVRSIEDIEWISSFVQLTSLRLGFGYADNNLADLTPISKLTKLERLIIYENESAPQDSRLHNSARSTLWGILRPLQSLVYLNFGIYLGIDQSPGLLDDFAHFMPGLQTLRLPFETFVPSSGQGQHRPTNPIPALRKLFIDAALTINGHPLGSDPFTDDRFRSDLWRRDNEQTKVQLRSIFPMLEKYWLWEDGYSFTFE</sequence>
<dbReference type="SUPFAM" id="SSF81383">
    <property type="entry name" value="F-box domain"/>
    <property type="match status" value="1"/>
</dbReference>
<protein>
    <recommendedName>
        <fullName evidence="1">F-box domain-containing protein</fullName>
    </recommendedName>
</protein>
<dbReference type="OrthoDB" id="5421601at2759"/>
<reference evidence="2 3" key="1">
    <citation type="submission" date="2019-12" db="EMBL/GenBank/DDBJ databases">
        <title>A genome sequence resource for the geographically widespread anthracnose pathogen Colletotrichum asianum.</title>
        <authorList>
            <person name="Meng Y."/>
        </authorList>
    </citation>
    <scope>NUCLEOTIDE SEQUENCE [LARGE SCALE GENOMIC DNA]</scope>
    <source>
        <strain evidence="2 3">ICMP 18580</strain>
    </source>
</reference>
<evidence type="ECO:0000313" key="2">
    <source>
        <dbReference type="EMBL" id="KAF0314898.1"/>
    </source>
</evidence>
<dbReference type="SUPFAM" id="SSF52047">
    <property type="entry name" value="RNI-like"/>
    <property type="match status" value="1"/>
</dbReference>
<dbReference type="AlphaFoldDB" id="A0A8H3VY95"/>
<dbReference type="InterPro" id="IPR036047">
    <property type="entry name" value="F-box-like_dom_sf"/>
</dbReference>
<dbReference type="EMBL" id="WOWK01000271">
    <property type="protein sequence ID" value="KAF0314898.1"/>
    <property type="molecule type" value="Genomic_DNA"/>
</dbReference>
<proteinExistence type="predicted"/>
<dbReference type="InterPro" id="IPR001810">
    <property type="entry name" value="F-box_dom"/>
</dbReference>
<keyword evidence="3" id="KW-1185">Reference proteome</keyword>
<organism evidence="2 3">
    <name type="scientific">Colletotrichum asianum</name>
    <dbReference type="NCBI Taxonomy" id="702518"/>
    <lineage>
        <taxon>Eukaryota</taxon>
        <taxon>Fungi</taxon>
        <taxon>Dikarya</taxon>
        <taxon>Ascomycota</taxon>
        <taxon>Pezizomycotina</taxon>
        <taxon>Sordariomycetes</taxon>
        <taxon>Hypocreomycetidae</taxon>
        <taxon>Glomerellales</taxon>
        <taxon>Glomerellaceae</taxon>
        <taxon>Colletotrichum</taxon>
        <taxon>Colletotrichum gloeosporioides species complex</taxon>
    </lineage>
</organism>
<comment type="caution">
    <text evidence="2">The sequence shown here is derived from an EMBL/GenBank/DDBJ whole genome shotgun (WGS) entry which is preliminary data.</text>
</comment>
<dbReference type="PROSITE" id="PS50181">
    <property type="entry name" value="FBOX"/>
    <property type="match status" value="1"/>
</dbReference>
<dbReference type="Gene3D" id="3.80.10.10">
    <property type="entry name" value="Ribonuclease Inhibitor"/>
    <property type="match status" value="1"/>
</dbReference>
<feature type="domain" description="F-box" evidence="1">
    <location>
        <begin position="1"/>
        <end position="51"/>
    </location>
</feature>
<evidence type="ECO:0000259" key="1">
    <source>
        <dbReference type="PROSITE" id="PS50181"/>
    </source>
</evidence>
<evidence type="ECO:0000313" key="3">
    <source>
        <dbReference type="Proteomes" id="UP000434172"/>
    </source>
</evidence>
<gene>
    <name evidence="2" type="ORF">GQ607_017861</name>
</gene>
<accession>A0A8H3VY95</accession>